<accession>A0A644YHR4</accession>
<sequence>MTPFLLRIAQAFYSKYENEIYKLSFVFPNKRAGVFFQKYLAEIAGKPVFSPRIITIQELFESLSAYRTADKTEMLVMLYEQYIRIGRSEELFDDFLYWGEILLNDFNDVDKHLADARQLFRNIHNLKSMDDDLSYLTPEQINAIRRFWTAFMPYEGNETKQEFMETWQILFELYTAFRETLHKEGYAYEGMLFREVAERAKEKEDIELPFSELVFVGLNALTPTEVELMKYLRNRGVADFYWDYESPLVRDKKNRSSRWIQENLSRFPSKLEFGSGIPNAEKPEINLIGIPSGVGQAKTVNRLLSQLLNNKSITGSNAGLNTAIVLPDENLLLPVLYSIPQEIEKINVTMGYSLQHSSVASLTESIARLHHNTRTMDGETAFYFRFVLSVLNHPLVTRIAPSETEELKAYIQQHNRVILTVSELGTHPFLKLIFSPIMDWTKIGEYLKSILSEIYRHLTSEKHPDEGGFTGDTRSIDLEREFIVQYYKSITRLQDTLSSVQNMSIDTYFRLFKRLTENLSVSFSGEPLSGLQVMGVLETRVIDFENLIILSMNEGVFPLKNATNSFVPYTLRKAFDLPTYEHQDSTYAYHFYRMISRAKRIFLLYDTRTEEMQTGEVSRYFYQLKYLYSQHFHLKESVVSYNVSAPHVSPVSVEKTPEVMRKLQKFRAGGDASLSASLINNYINCPLQFYFSAVERLSEEKEVQESVESDVFGTMYHAIVQHLYNRYRGKSVLPDTLNAIIQNDDYLTDLIERSFAEHYFKQKDKPRALTGHHFLIGEILRDYVKQTLRFDTSFTPFEYVDSEFVFRSIHQVSGDLSVNIKGSIDRIDKVAGRLRIIDYKSGKGELNFRNIEQLFDNTKVNRPYQILQVFIYALFYNSPLPVSPAVYYLRNIFREHNPAITFAGEPITDISVYLSAFTEKLNVFLEEIFDKDIPFVQTQNEKNCEWCAFKDICRR</sequence>
<dbReference type="InterPro" id="IPR038726">
    <property type="entry name" value="PDDEXK_AddAB-type"/>
</dbReference>
<dbReference type="GO" id="GO:0016787">
    <property type="term" value="F:hydrolase activity"/>
    <property type="evidence" value="ECO:0007669"/>
    <property type="project" value="UniProtKB-KW"/>
</dbReference>
<evidence type="ECO:0000313" key="2">
    <source>
        <dbReference type="EMBL" id="MPM25644.1"/>
    </source>
</evidence>
<feature type="domain" description="PD-(D/E)XK endonuclease-like" evidence="1">
    <location>
        <begin position="673"/>
        <end position="954"/>
    </location>
</feature>
<dbReference type="SUPFAM" id="SSF52980">
    <property type="entry name" value="Restriction endonuclease-like"/>
    <property type="match status" value="1"/>
</dbReference>
<dbReference type="Pfam" id="PF12705">
    <property type="entry name" value="PDDEXK_1"/>
    <property type="match status" value="1"/>
</dbReference>
<name>A0A644YHR4_9ZZZZ</name>
<protein>
    <submittedName>
        <fullName evidence="2">ATP-dependent helicase/deoxyribonuclease subunit B</fullName>
        <ecNumber evidence="2">3.6.4.12</ecNumber>
    </submittedName>
</protein>
<dbReference type="GO" id="GO:0003678">
    <property type="term" value="F:DNA helicase activity"/>
    <property type="evidence" value="ECO:0007669"/>
    <property type="project" value="UniProtKB-EC"/>
</dbReference>
<keyword evidence="2" id="KW-0378">Hydrolase</keyword>
<gene>
    <name evidence="2" type="primary">addB_11</name>
    <name evidence="2" type="ORF">SDC9_72141</name>
</gene>
<evidence type="ECO:0000259" key="1">
    <source>
        <dbReference type="Pfam" id="PF12705"/>
    </source>
</evidence>
<dbReference type="SUPFAM" id="SSF52540">
    <property type="entry name" value="P-loop containing nucleoside triphosphate hydrolases"/>
    <property type="match status" value="1"/>
</dbReference>
<dbReference type="InterPro" id="IPR011335">
    <property type="entry name" value="Restrct_endonuc-II-like"/>
</dbReference>
<dbReference type="Gene3D" id="3.40.50.300">
    <property type="entry name" value="P-loop containing nucleotide triphosphate hydrolases"/>
    <property type="match status" value="1"/>
</dbReference>
<dbReference type="Gene3D" id="3.90.320.10">
    <property type="match status" value="1"/>
</dbReference>
<keyword evidence="2" id="KW-0347">Helicase</keyword>
<dbReference type="EMBL" id="VSSQ01004545">
    <property type="protein sequence ID" value="MPM25644.1"/>
    <property type="molecule type" value="Genomic_DNA"/>
</dbReference>
<comment type="caution">
    <text evidence="2">The sequence shown here is derived from an EMBL/GenBank/DDBJ whole genome shotgun (WGS) entry which is preliminary data.</text>
</comment>
<proteinExistence type="predicted"/>
<dbReference type="InterPro" id="IPR011604">
    <property type="entry name" value="PDDEXK-like_dom_sf"/>
</dbReference>
<dbReference type="InterPro" id="IPR027417">
    <property type="entry name" value="P-loop_NTPase"/>
</dbReference>
<dbReference type="EC" id="3.6.4.12" evidence="2"/>
<organism evidence="2">
    <name type="scientific">bioreactor metagenome</name>
    <dbReference type="NCBI Taxonomy" id="1076179"/>
    <lineage>
        <taxon>unclassified sequences</taxon>
        <taxon>metagenomes</taxon>
        <taxon>ecological metagenomes</taxon>
    </lineage>
</organism>
<dbReference type="AlphaFoldDB" id="A0A644YHR4"/>
<keyword evidence="2" id="KW-0547">Nucleotide-binding</keyword>
<keyword evidence="2" id="KW-0067">ATP-binding</keyword>
<reference evidence="2" key="1">
    <citation type="submission" date="2019-08" db="EMBL/GenBank/DDBJ databases">
        <authorList>
            <person name="Kucharzyk K."/>
            <person name="Murdoch R.W."/>
            <person name="Higgins S."/>
            <person name="Loffler F."/>
        </authorList>
    </citation>
    <scope>NUCLEOTIDE SEQUENCE</scope>
</reference>